<evidence type="ECO:0000313" key="3">
    <source>
        <dbReference type="EMBL" id="EAA20141.1"/>
    </source>
</evidence>
<keyword evidence="2" id="KW-0472">Membrane</keyword>
<dbReference type="PaxDb" id="73239-Q7R7E8"/>
<evidence type="ECO:0000256" key="1">
    <source>
        <dbReference type="SAM" id="MobiDB-lite"/>
    </source>
</evidence>
<organism evidence="3 4">
    <name type="scientific">Plasmodium yoelii yoelii</name>
    <dbReference type="NCBI Taxonomy" id="73239"/>
    <lineage>
        <taxon>Eukaryota</taxon>
        <taxon>Sar</taxon>
        <taxon>Alveolata</taxon>
        <taxon>Apicomplexa</taxon>
        <taxon>Aconoidasida</taxon>
        <taxon>Haemosporida</taxon>
        <taxon>Plasmodiidae</taxon>
        <taxon>Plasmodium</taxon>
        <taxon>Plasmodium (Vinckeia)</taxon>
    </lineage>
</organism>
<feature type="transmembrane region" description="Helical" evidence="2">
    <location>
        <begin position="290"/>
        <end position="308"/>
    </location>
</feature>
<keyword evidence="2" id="KW-1133">Transmembrane helix</keyword>
<dbReference type="InParanoid" id="Q7R7E8"/>
<dbReference type="Proteomes" id="UP000008553">
    <property type="component" value="Unassembled WGS sequence"/>
</dbReference>
<reference evidence="3 4" key="1">
    <citation type="journal article" date="2002" name="Nature">
        <title>Genome sequence and comparative analysis of the model rodent malaria parasite Plasmodium yoelii yoelii.</title>
        <authorList>
            <person name="Carlton J.M."/>
            <person name="Angiuoli S.V."/>
            <person name="Suh B.B."/>
            <person name="Kooij T.W."/>
            <person name="Pertea M."/>
            <person name="Silva J.C."/>
            <person name="Ermolaeva M.D."/>
            <person name="Allen J.E."/>
            <person name="Selengut J.D."/>
            <person name="Koo H.L."/>
            <person name="Peterson J.D."/>
            <person name="Pop M."/>
            <person name="Kosack D.S."/>
            <person name="Shumway M.F."/>
            <person name="Bidwell S.L."/>
            <person name="Shallom S.J."/>
            <person name="van Aken S.E."/>
            <person name="Riedmuller S.B."/>
            <person name="Feldblyum T.V."/>
            <person name="Cho J.K."/>
            <person name="Quackenbush J."/>
            <person name="Sedegah M."/>
            <person name="Shoaibi A."/>
            <person name="Cummings L.M."/>
            <person name="Florens L."/>
            <person name="Yates J.R."/>
            <person name="Raine J.D."/>
            <person name="Sinden R.E."/>
            <person name="Harris M.A."/>
            <person name="Cunningham D.A."/>
            <person name="Preiser P.R."/>
            <person name="Bergman L.W."/>
            <person name="Vaidya A.B."/>
            <person name="van Lin L.H."/>
            <person name="Janse C.J."/>
            <person name="Waters A.P."/>
            <person name="Smith H.O."/>
            <person name="White O.R."/>
            <person name="Salzberg S.L."/>
            <person name="Venter J.C."/>
            <person name="Fraser C.M."/>
            <person name="Hoffman S.L."/>
            <person name="Gardner M.J."/>
            <person name="Carucci D.J."/>
        </authorList>
    </citation>
    <scope>NUCLEOTIDE SEQUENCE [LARGE SCALE GENOMIC DNA]</scope>
    <source>
        <strain evidence="3 4">17XNL</strain>
    </source>
</reference>
<dbReference type="Pfam" id="PF06022">
    <property type="entry name" value="Cir_Bir_Yir"/>
    <property type="match status" value="1"/>
</dbReference>
<dbReference type="EMBL" id="AABL01002842">
    <property type="protein sequence ID" value="EAA20141.1"/>
    <property type="molecule type" value="Genomic_DNA"/>
</dbReference>
<evidence type="ECO:0000313" key="4">
    <source>
        <dbReference type="Proteomes" id="UP000008553"/>
    </source>
</evidence>
<dbReference type="NCBIfam" id="TIGR01590">
    <property type="entry name" value="yir-bir-cir_Pla"/>
    <property type="match status" value="1"/>
</dbReference>
<sequence length="328" mass="38759">MFNYRQFFIMVQLFYHLLSCGRFDHLKIFLPDELNTSTDRDFHANGDIRNYCPNGSSETKECNTNPDKIKAGFIWLFEQNIVNRISNLSKEQTDIFIIYIIIWFNYMLTLKPDNNTSDLNDFYTKYTEDNTHYYYCKKKDVNCNSILKDNLKYNNFKEIIDKRKDLLNINFDDMSKFYDAFKLLCKMYTEFDEHDPKCTEYLKIANQFVEKYKELNGYSDITEGSLYYQVWSTLSNDYDNFKKKCNDSKSYNFPSLPPIKKTQTPLDSSEDNHVQDSEVASSSSSIANKLFIVLSIFGAIAILLGISYKVNNKELKKNYYIYVNVKKK</sequence>
<name>Q7R7E8_PLAYO</name>
<evidence type="ECO:0000256" key="2">
    <source>
        <dbReference type="SAM" id="Phobius"/>
    </source>
</evidence>
<feature type="region of interest" description="Disordered" evidence="1">
    <location>
        <begin position="254"/>
        <end position="274"/>
    </location>
</feature>
<protein>
    <submittedName>
        <fullName evidence="3">Yir1 protein</fullName>
    </submittedName>
</protein>
<accession>Q7R7E8</accession>
<comment type="caution">
    <text evidence="3">The sequence shown here is derived from an EMBL/GenBank/DDBJ whole genome shotgun (WGS) entry which is preliminary data.</text>
</comment>
<keyword evidence="2" id="KW-0812">Transmembrane</keyword>
<dbReference type="AlphaFoldDB" id="Q7R7E8"/>
<keyword evidence="4" id="KW-1185">Reference proteome</keyword>
<gene>
    <name evidence="3" type="ORF">PY07639</name>
</gene>
<dbReference type="InterPro" id="IPR006477">
    <property type="entry name" value="Yir_bir_cir"/>
</dbReference>
<proteinExistence type="predicted"/>